<evidence type="ECO:0000256" key="10">
    <source>
        <dbReference type="ARBA" id="ARBA00047890"/>
    </source>
</evidence>
<gene>
    <name evidence="12" type="primary">queC1</name>
    <name evidence="11" type="synonym">queC</name>
    <name evidence="12" type="ordered locus">wcw_1243</name>
</gene>
<dbReference type="UniPathway" id="UPA00391"/>
<dbReference type="GO" id="GO:0008270">
    <property type="term" value="F:zinc ion binding"/>
    <property type="evidence" value="ECO:0007669"/>
    <property type="project" value="UniProtKB-UniRule"/>
</dbReference>
<evidence type="ECO:0000256" key="5">
    <source>
        <dbReference type="ARBA" id="ARBA00022785"/>
    </source>
</evidence>
<comment type="similarity">
    <text evidence="8 11">Belongs to the QueC family.</text>
</comment>
<dbReference type="eggNOG" id="COG0603">
    <property type="taxonomic scope" value="Bacteria"/>
</dbReference>
<dbReference type="OrthoDB" id="20646at2"/>
<reference evidence="12 13" key="1">
    <citation type="journal article" date="2010" name="PLoS ONE">
        <title>The Waddlia genome: a window into chlamydial biology.</title>
        <authorList>
            <person name="Bertelli C."/>
            <person name="Collyn F."/>
            <person name="Croxatto A."/>
            <person name="Ruckert C."/>
            <person name="Polkinghorne A."/>
            <person name="Kebbi-Beghdadi C."/>
            <person name="Goesmann A."/>
            <person name="Vaughan L."/>
            <person name="Greub G."/>
        </authorList>
    </citation>
    <scope>NUCLEOTIDE SEQUENCE [LARGE SCALE GENOMIC DNA]</scope>
    <source>
        <strain evidence="13">ATCC VR-1470 / WSU 86-1044</strain>
    </source>
</reference>
<evidence type="ECO:0000256" key="3">
    <source>
        <dbReference type="ARBA" id="ARBA00022723"/>
    </source>
</evidence>
<dbReference type="GO" id="GO:0008616">
    <property type="term" value="P:tRNA queuosine(34) biosynthetic process"/>
    <property type="evidence" value="ECO:0007669"/>
    <property type="project" value="UniProtKB-UniRule"/>
</dbReference>
<evidence type="ECO:0000256" key="6">
    <source>
        <dbReference type="ARBA" id="ARBA00022833"/>
    </source>
</evidence>
<dbReference type="Proteomes" id="UP000001505">
    <property type="component" value="Chromosome"/>
</dbReference>
<dbReference type="InterPro" id="IPR014729">
    <property type="entry name" value="Rossmann-like_a/b/a_fold"/>
</dbReference>
<keyword evidence="12" id="KW-0378">Hydrolase</keyword>
<comment type="function">
    <text evidence="11">Catalyzes the ATP-dependent conversion of 7-carboxy-7-deazaguanine (CDG) to 7-cyano-7-deazaguanine (preQ(0)).</text>
</comment>
<evidence type="ECO:0000256" key="11">
    <source>
        <dbReference type="HAMAP-Rule" id="MF_01633"/>
    </source>
</evidence>
<dbReference type="SUPFAM" id="SSF52402">
    <property type="entry name" value="Adenine nucleotide alpha hydrolases-like"/>
    <property type="match status" value="1"/>
</dbReference>
<accession>D6YWT9</accession>
<feature type="binding site" evidence="11">
    <location>
        <position position="202"/>
    </location>
    <ligand>
        <name>Zn(2+)</name>
        <dbReference type="ChEBI" id="CHEBI:29105"/>
    </ligand>
</feature>
<keyword evidence="2 11" id="KW-0436">Ligase</keyword>
<proteinExistence type="inferred from homology"/>
<evidence type="ECO:0000256" key="8">
    <source>
        <dbReference type="ARBA" id="ARBA00037993"/>
    </source>
</evidence>
<dbReference type="Gene3D" id="3.40.50.620">
    <property type="entry name" value="HUPs"/>
    <property type="match status" value="1"/>
</dbReference>
<dbReference type="EC" id="6.3.4.20" evidence="9 11"/>
<evidence type="ECO:0000313" key="13">
    <source>
        <dbReference type="Proteomes" id="UP000001505"/>
    </source>
</evidence>
<keyword evidence="5 11" id="KW-0671">Queuosine biosynthesis</keyword>
<feature type="binding site" evidence="11">
    <location>
        <position position="190"/>
    </location>
    <ligand>
        <name>Zn(2+)</name>
        <dbReference type="ChEBI" id="CHEBI:29105"/>
    </ligand>
</feature>
<dbReference type="EMBL" id="CP001928">
    <property type="protein sequence ID" value="ADI38600.1"/>
    <property type="molecule type" value="Genomic_DNA"/>
</dbReference>
<comment type="cofactor">
    <cofactor evidence="11">
        <name>Zn(2+)</name>
        <dbReference type="ChEBI" id="CHEBI:29105"/>
    </cofactor>
    <text evidence="11">Binds 1 zinc ion per subunit.</text>
</comment>
<keyword evidence="3 11" id="KW-0479">Metal-binding</keyword>
<evidence type="ECO:0000256" key="2">
    <source>
        <dbReference type="ARBA" id="ARBA00022598"/>
    </source>
</evidence>
<dbReference type="HAMAP" id="MF_01633">
    <property type="entry name" value="QueC"/>
    <property type="match status" value="1"/>
</dbReference>
<dbReference type="GO" id="GO:0005524">
    <property type="term" value="F:ATP binding"/>
    <property type="evidence" value="ECO:0007669"/>
    <property type="project" value="UniProtKB-UniRule"/>
</dbReference>
<sequence>MKAIVLLSGGIDSTVVLAMAQSLGRECTALSFDYGQRHKVELEHAAHIAHYYKVPQIIINISPACFENTALVNALNVPKNRTLDEISKGGIPSTYVPARNTLFLAYAAGQAEIMNAEEIHCGPNLLDRNCYPDCRPEFYSAFQQVLASATKQGAEGNPPRIVTPLINWDKNRIVQEGRKLGAPLDTTFSCYSPSAGKACGMCDACILRQEAL</sequence>
<dbReference type="GO" id="GO:0016787">
    <property type="term" value="F:hydrolase activity"/>
    <property type="evidence" value="ECO:0007669"/>
    <property type="project" value="UniProtKB-KW"/>
</dbReference>
<name>D6YWT9_WADCW</name>
<organism evidence="12 13">
    <name type="scientific">Waddlia chondrophila (strain ATCC VR-1470 / WSU 86-1044)</name>
    <dbReference type="NCBI Taxonomy" id="716544"/>
    <lineage>
        <taxon>Bacteria</taxon>
        <taxon>Pseudomonadati</taxon>
        <taxon>Chlamydiota</taxon>
        <taxon>Chlamydiia</taxon>
        <taxon>Parachlamydiales</taxon>
        <taxon>Waddliaceae</taxon>
        <taxon>Waddlia</taxon>
    </lineage>
</organism>
<comment type="catalytic activity">
    <reaction evidence="10 11">
        <text>7-carboxy-7-carbaguanine + NH4(+) + 2 ATP = 7-cyano-7-carbaguanine + 2 AMP + 2 diphosphate + 2 H(+)</text>
        <dbReference type="Rhea" id="RHEA:27982"/>
        <dbReference type="ChEBI" id="CHEBI:15378"/>
        <dbReference type="ChEBI" id="CHEBI:28938"/>
        <dbReference type="ChEBI" id="CHEBI:30616"/>
        <dbReference type="ChEBI" id="CHEBI:33019"/>
        <dbReference type="ChEBI" id="CHEBI:45075"/>
        <dbReference type="ChEBI" id="CHEBI:61036"/>
        <dbReference type="ChEBI" id="CHEBI:456215"/>
        <dbReference type="EC" id="6.3.4.20"/>
    </reaction>
</comment>
<feature type="binding site" evidence="11">
    <location>
        <position position="199"/>
    </location>
    <ligand>
        <name>Zn(2+)</name>
        <dbReference type="ChEBI" id="CHEBI:29105"/>
    </ligand>
</feature>
<dbReference type="RefSeq" id="WP_013182312.1">
    <property type="nucleotide sequence ID" value="NC_014225.1"/>
</dbReference>
<protein>
    <recommendedName>
        <fullName evidence="9 11">7-cyano-7-deazaguanine synthase</fullName>
        <ecNumber evidence="9 11">6.3.4.20</ecNumber>
    </recommendedName>
    <alternativeName>
        <fullName evidence="11">7-cyano-7-carbaguanine synthase</fullName>
    </alternativeName>
    <alternativeName>
        <fullName evidence="11">PreQ(0) synthase</fullName>
    </alternativeName>
    <alternativeName>
        <fullName evidence="11">Queuosine biosynthesis protein QueC</fullName>
    </alternativeName>
</protein>
<dbReference type="AlphaFoldDB" id="D6YWT9"/>
<feature type="binding site" evidence="11">
    <location>
        <position position="205"/>
    </location>
    <ligand>
        <name>Zn(2+)</name>
        <dbReference type="ChEBI" id="CHEBI:29105"/>
    </ligand>
</feature>
<dbReference type="HOGENOM" id="CLU_081854_1_0_0"/>
<dbReference type="Pfam" id="PF06508">
    <property type="entry name" value="QueC"/>
    <property type="match status" value="1"/>
</dbReference>
<dbReference type="CDD" id="cd01995">
    <property type="entry name" value="QueC-like"/>
    <property type="match status" value="1"/>
</dbReference>
<evidence type="ECO:0000256" key="4">
    <source>
        <dbReference type="ARBA" id="ARBA00022741"/>
    </source>
</evidence>
<evidence type="ECO:0000256" key="9">
    <source>
        <dbReference type="ARBA" id="ARBA00039149"/>
    </source>
</evidence>
<keyword evidence="4 11" id="KW-0547">Nucleotide-binding</keyword>
<keyword evidence="13" id="KW-1185">Reference proteome</keyword>
<dbReference type="STRING" id="716544.wcw_1243"/>
<feature type="binding site" evidence="11">
    <location>
        <begin position="7"/>
        <end position="17"/>
    </location>
    <ligand>
        <name>ATP</name>
        <dbReference type="ChEBI" id="CHEBI:30616"/>
    </ligand>
</feature>
<keyword evidence="6 11" id="KW-0862">Zinc</keyword>
<dbReference type="PIRSF" id="PIRSF006293">
    <property type="entry name" value="ExsB"/>
    <property type="match status" value="1"/>
</dbReference>
<dbReference type="PANTHER" id="PTHR42914:SF1">
    <property type="entry name" value="7-CYANO-7-DEAZAGUANINE SYNTHASE"/>
    <property type="match status" value="1"/>
</dbReference>
<evidence type="ECO:0000256" key="7">
    <source>
        <dbReference type="ARBA" id="ARBA00022840"/>
    </source>
</evidence>
<dbReference type="PANTHER" id="PTHR42914">
    <property type="entry name" value="7-CYANO-7-DEAZAGUANINE SYNTHASE"/>
    <property type="match status" value="1"/>
</dbReference>
<evidence type="ECO:0000256" key="1">
    <source>
        <dbReference type="ARBA" id="ARBA00005061"/>
    </source>
</evidence>
<evidence type="ECO:0000313" key="12">
    <source>
        <dbReference type="EMBL" id="ADI38600.1"/>
    </source>
</evidence>
<comment type="pathway">
    <text evidence="1 11">Purine metabolism; 7-cyano-7-deazaguanine biosynthesis.</text>
</comment>
<dbReference type="NCBIfam" id="TIGR00364">
    <property type="entry name" value="7-cyano-7-deazaguanine synthase QueC"/>
    <property type="match status" value="1"/>
</dbReference>
<keyword evidence="7 11" id="KW-0067">ATP-binding</keyword>
<dbReference type="GO" id="GO:0016879">
    <property type="term" value="F:ligase activity, forming carbon-nitrogen bonds"/>
    <property type="evidence" value="ECO:0007669"/>
    <property type="project" value="UniProtKB-UniRule"/>
</dbReference>
<dbReference type="InterPro" id="IPR018317">
    <property type="entry name" value="QueC"/>
</dbReference>
<dbReference type="KEGG" id="wch:wcw_1243"/>